<comment type="caution">
    <text evidence="12">The sequence shown here is derived from an EMBL/GenBank/DDBJ whole genome shotgun (WGS) entry which is preliminary data.</text>
</comment>
<gene>
    <name evidence="12" type="ORF">Tfer_1755</name>
</gene>
<feature type="domain" description="HD Cas3-type" evidence="11">
    <location>
        <begin position="10"/>
        <end position="237"/>
    </location>
</feature>
<comment type="similarity">
    <text evidence="1">In the N-terminal section; belongs to the CRISPR-associated nuclease Cas3-HD family.</text>
</comment>
<evidence type="ECO:0000256" key="3">
    <source>
        <dbReference type="ARBA" id="ARBA00022722"/>
    </source>
</evidence>
<dbReference type="Proteomes" id="UP000037175">
    <property type="component" value="Unassembled WGS sequence"/>
</dbReference>
<dbReference type="GO" id="GO:0046872">
    <property type="term" value="F:metal ion binding"/>
    <property type="evidence" value="ECO:0007669"/>
    <property type="project" value="UniProtKB-KW"/>
</dbReference>
<dbReference type="SMART" id="SM00487">
    <property type="entry name" value="DEXDc"/>
    <property type="match status" value="1"/>
</dbReference>
<keyword evidence="7" id="KW-0347">Helicase</keyword>
<evidence type="ECO:0000256" key="9">
    <source>
        <dbReference type="ARBA" id="ARBA00023118"/>
    </source>
</evidence>
<keyword evidence="13" id="KW-1185">Reference proteome</keyword>
<dbReference type="GO" id="GO:0003676">
    <property type="term" value="F:nucleic acid binding"/>
    <property type="evidence" value="ECO:0007669"/>
    <property type="project" value="InterPro"/>
</dbReference>
<dbReference type="GO" id="GO:0004386">
    <property type="term" value="F:helicase activity"/>
    <property type="evidence" value="ECO:0007669"/>
    <property type="project" value="UniProtKB-KW"/>
</dbReference>
<dbReference type="GO" id="GO:0004518">
    <property type="term" value="F:nuclease activity"/>
    <property type="evidence" value="ECO:0007669"/>
    <property type="project" value="UniProtKB-KW"/>
</dbReference>
<dbReference type="Pfam" id="PF22590">
    <property type="entry name" value="Cas3-like_C_2"/>
    <property type="match status" value="1"/>
</dbReference>
<dbReference type="PROSITE" id="PS51643">
    <property type="entry name" value="HD_CAS3"/>
    <property type="match status" value="1"/>
</dbReference>
<evidence type="ECO:0000256" key="4">
    <source>
        <dbReference type="ARBA" id="ARBA00022723"/>
    </source>
</evidence>
<evidence type="ECO:0000259" key="10">
    <source>
        <dbReference type="PROSITE" id="PS51192"/>
    </source>
</evidence>
<dbReference type="InterPro" id="IPR011545">
    <property type="entry name" value="DEAD/DEAH_box_helicase_dom"/>
</dbReference>
<dbReference type="EMBL" id="LGTE01000011">
    <property type="protein sequence ID" value="KNZ69511.1"/>
    <property type="molecule type" value="Genomic_DNA"/>
</dbReference>
<dbReference type="InterPro" id="IPR054712">
    <property type="entry name" value="Cas3-like_dom"/>
</dbReference>
<dbReference type="Pfam" id="PF00270">
    <property type="entry name" value="DEAD"/>
    <property type="match status" value="1"/>
</dbReference>
<evidence type="ECO:0000256" key="8">
    <source>
        <dbReference type="ARBA" id="ARBA00022840"/>
    </source>
</evidence>
<dbReference type="Gene3D" id="1.10.3210.30">
    <property type="match status" value="1"/>
</dbReference>
<dbReference type="GO" id="GO:0051607">
    <property type="term" value="P:defense response to virus"/>
    <property type="evidence" value="ECO:0007669"/>
    <property type="project" value="UniProtKB-KW"/>
</dbReference>
<dbReference type="GO" id="GO:0005524">
    <property type="term" value="F:ATP binding"/>
    <property type="evidence" value="ECO:0007669"/>
    <property type="project" value="UniProtKB-KW"/>
</dbReference>
<protein>
    <submittedName>
        <fullName evidence="12">Metal dependent phosphohydrolase</fullName>
    </submittedName>
</protein>
<evidence type="ECO:0000259" key="11">
    <source>
        <dbReference type="PROSITE" id="PS51643"/>
    </source>
</evidence>
<dbReference type="InterPro" id="IPR001650">
    <property type="entry name" value="Helicase_C-like"/>
</dbReference>
<sequence>MDFYSHFDQETNYHKYLNDHLAEVAGQMMTNLQDLPALSWEIVKPAVTVIGLGHDFGKYTTFFQDYLVKRKNCGALSYHGFISAVWTASHLLELQYSDQYRYIPLIGYMAVLHHHGNLTHPLNFLASERSLQQVATLCKDNLRNRLEIMNRQLDDLQKNSIVIDKEMKYLMDTYVKPGIYMGVSAFAEKVHKTIGKLFFLYDDLIMGEDSVDDGHVGYLTYLQLLYIYSLLIDADKKNAAGLEEVKRFALNYSIVEKYRKVAYPSPKKQVDFHRNEVYQRVMENMEQRFRDSKIFTITAPTGSGKTISGFAAALKLRELIKSTKSKLSGGAGISGAEVLSKADQESRIIYSLPFTSIIDQNYDVLKEMLEQNVPAYKDNKDAFLMKHHHLSEVNYKIDGENISLDHALLNVEAWNSEIIVTTFVQLFHTVFGYTNKMLKKFHRLAGSIILMDEVQSIPAEYWGAVRQLLKLMTEYLDCRIILMTATKPLIFEDNESIELAGNSEEITKLFKAFDRVTLRYYGENQTIDEFVRYFGSCYDPNKSYLLVMNTIKSSLELFTNLKQNLEGIAPIFYLSTNVTPKDRHKKLNQIKEKLKNREKVIIVSTQVVEAGVDIDVDEVFRDLAPIDSIIQCAGRCNRNKMRSRGTIEVVNLMTDNGQDYASKVYGPLLINEARDLLKKYPCIDEKDFGQMVSNYFINLVRGKRLSSKKSLDLLDAVKNLSFNGSPSAGCGNISEFCLIRELPFYVDVFIEQDEEAQAVWDDYETTVLSEHDPLVRRKNYMQIKAKLARYIISIPERDRQESNILGLQAYGRLYRLPNEYWKSYYDSETGFKRASLRAETFEIL</sequence>
<dbReference type="CDD" id="cd09641">
    <property type="entry name" value="Cas3''_I"/>
    <property type="match status" value="1"/>
</dbReference>
<evidence type="ECO:0000313" key="13">
    <source>
        <dbReference type="Proteomes" id="UP000037175"/>
    </source>
</evidence>
<evidence type="ECO:0000256" key="1">
    <source>
        <dbReference type="ARBA" id="ARBA00006847"/>
    </source>
</evidence>
<reference evidence="13" key="1">
    <citation type="submission" date="2015-07" db="EMBL/GenBank/DDBJ databases">
        <title>Complete Genome of Thermincola ferriacetica strain Z-0001T.</title>
        <authorList>
            <person name="Lusk B."/>
            <person name="Badalamenti J.P."/>
            <person name="Parameswaran P."/>
            <person name="Bond D.R."/>
            <person name="Torres C.I."/>
        </authorList>
    </citation>
    <scope>NUCLEOTIDE SEQUENCE [LARGE SCALE GENOMIC DNA]</scope>
    <source>
        <strain evidence="13">Z-0001</strain>
    </source>
</reference>
<comment type="similarity">
    <text evidence="2">In the central section; belongs to the CRISPR-associated helicase Cas3 family.</text>
</comment>
<dbReference type="Gene3D" id="3.40.50.300">
    <property type="entry name" value="P-loop containing nucleotide triphosphate hydrolases"/>
    <property type="match status" value="2"/>
</dbReference>
<dbReference type="CDD" id="cd17930">
    <property type="entry name" value="DEXHc_cas3"/>
    <property type="match status" value="1"/>
</dbReference>
<feature type="domain" description="Helicase ATP-binding" evidence="10">
    <location>
        <begin position="286"/>
        <end position="486"/>
    </location>
</feature>
<keyword evidence="3" id="KW-0540">Nuclease</keyword>
<dbReference type="PATRIC" id="fig|281456.6.peg.1845"/>
<organism evidence="12 13">
    <name type="scientific">Thermincola ferriacetica</name>
    <dbReference type="NCBI Taxonomy" id="281456"/>
    <lineage>
        <taxon>Bacteria</taxon>
        <taxon>Bacillati</taxon>
        <taxon>Bacillota</taxon>
        <taxon>Clostridia</taxon>
        <taxon>Eubacteriales</taxon>
        <taxon>Thermincolaceae</taxon>
        <taxon>Thermincola</taxon>
    </lineage>
</organism>
<dbReference type="NCBIfam" id="TIGR01596">
    <property type="entry name" value="cas3_HD"/>
    <property type="match status" value="1"/>
</dbReference>
<keyword evidence="6 12" id="KW-0378">Hydrolase</keyword>
<dbReference type="InterPro" id="IPR027417">
    <property type="entry name" value="P-loop_NTPase"/>
</dbReference>
<dbReference type="RefSeq" id="WP_052217987.1">
    <property type="nucleotide sequence ID" value="NZ_LGTE01000011.1"/>
</dbReference>
<evidence type="ECO:0000256" key="7">
    <source>
        <dbReference type="ARBA" id="ARBA00022806"/>
    </source>
</evidence>
<name>A0A0L6W223_9FIRM</name>
<dbReference type="SMART" id="SM00490">
    <property type="entry name" value="HELICc"/>
    <property type="match status" value="1"/>
</dbReference>
<dbReference type="NCBIfam" id="TIGR01587">
    <property type="entry name" value="cas3_core"/>
    <property type="match status" value="1"/>
</dbReference>
<dbReference type="InterPro" id="IPR006483">
    <property type="entry name" value="CRISPR-assoc_Cas3_HD"/>
</dbReference>
<evidence type="ECO:0000256" key="5">
    <source>
        <dbReference type="ARBA" id="ARBA00022741"/>
    </source>
</evidence>
<evidence type="ECO:0000256" key="2">
    <source>
        <dbReference type="ARBA" id="ARBA00009046"/>
    </source>
</evidence>
<accession>A0A0L6W223</accession>
<keyword evidence="8" id="KW-0067">ATP-binding</keyword>
<evidence type="ECO:0000256" key="6">
    <source>
        <dbReference type="ARBA" id="ARBA00022801"/>
    </source>
</evidence>
<dbReference type="PROSITE" id="PS51192">
    <property type="entry name" value="HELICASE_ATP_BIND_1"/>
    <property type="match status" value="1"/>
</dbReference>
<keyword evidence="9" id="KW-0051">Antiviral defense</keyword>
<keyword evidence="5" id="KW-0547">Nucleotide-binding</keyword>
<dbReference type="AlphaFoldDB" id="A0A0L6W223"/>
<dbReference type="InterPro" id="IPR006474">
    <property type="entry name" value="Helicase_Cas3_CRISPR-ass_core"/>
</dbReference>
<keyword evidence="4" id="KW-0479">Metal-binding</keyword>
<dbReference type="InterPro" id="IPR014001">
    <property type="entry name" value="Helicase_ATP-bd"/>
</dbReference>
<dbReference type="InterPro" id="IPR038257">
    <property type="entry name" value="CRISPR-assoc_Cas3_HD_sf"/>
</dbReference>
<proteinExistence type="inferred from homology"/>
<dbReference type="SUPFAM" id="SSF52540">
    <property type="entry name" value="P-loop containing nucleoside triphosphate hydrolases"/>
    <property type="match status" value="1"/>
</dbReference>
<evidence type="ECO:0000313" key="12">
    <source>
        <dbReference type="EMBL" id="KNZ69511.1"/>
    </source>
</evidence>
<dbReference type="GO" id="GO:0016787">
    <property type="term" value="F:hydrolase activity"/>
    <property type="evidence" value="ECO:0007669"/>
    <property type="project" value="UniProtKB-KW"/>
</dbReference>